<dbReference type="PROSITE" id="PS51354">
    <property type="entry name" value="GLUTAREDOXIN_2"/>
    <property type="match status" value="1"/>
</dbReference>
<organism evidence="4 5">
    <name type="scientific">Janthinobacterium fluminis</name>
    <dbReference type="NCBI Taxonomy" id="2987524"/>
    <lineage>
        <taxon>Bacteria</taxon>
        <taxon>Pseudomonadati</taxon>
        <taxon>Pseudomonadota</taxon>
        <taxon>Betaproteobacteria</taxon>
        <taxon>Burkholderiales</taxon>
        <taxon>Oxalobacteraceae</taxon>
        <taxon>Janthinobacterium</taxon>
    </lineage>
</organism>
<evidence type="ECO:0000259" key="3">
    <source>
        <dbReference type="Pfam" id="PF13511"/>
    </source>
</evidence>
<gene>
    <name evidence="4" type="ORF">OIK44_15595</name>
</gene>
<dbReference type="SUPFAM" id="SSF52833">
    <property type="entry name" value="Thioredoxin-like"/>
    <property type="match status" value="1"/>
</dbReference>
<keyword evidence="2" id="KW-0732">Signal</keyword>
<dbReference type="EMBL" id="JAQQXR010000005">
    <property type="protein sequence ID" value="MDC8759004.1"/>
    <property type="molecule type" value="Genomic_DNA"/>
</dbReference>
<evidence type="ECO:0000313" key="5">
    <source>
        <dbReference type="Proteomes" id="UP001221208"/>
    </source>
</evidence>
<evidence type="ECO:0000313" key="4">
    <source>
        <dbReference type="EMBL" id="MDC8759004.1"/>
    </source>
</evidence>
<proteinExistence type="predicted"/>
<feature type="signal peptide" evidence="2">
    <location>
        <begin position="1"/>
        <end position="22"/>
    </location>
</feature>
<reference evidence="4 5" key="1">
    <citation type="submission" date="2022-10" db="EMBL/GenBank/DDBJ databases">
        <title>Janthinobacterium sp. hw3 Genome sequencing.</title>
        <authorList>
            <person name="Park S."/>
        </authorList>
    </citation>
    <scope>NUCLEOTIDE SEQUENCE [LARGE SCALE GENOMIC DNA]</scope>
    <source>
        <strain evidence="5">hw3</strain>
    </source>
</reference>
<feature type="chain" id="PRO_5047098360" evidence="2">
    <location>
        <begin position="23"/>
        <end position="202"/>
    </location>
</feature>
<feature type="compositionally biased region" description="Pro residues" evidence="1">
    <location>
        <begin position="193"/>
        <end position="202"/>
    </location>
</feature>
<sequence length="202" mass="21515">MKLPSNWKIGVLLLACAGAASAQVYKWKDAKGVTHFSDTPPPASTAKVELKSYGSQDTAALPFELAEAVRNHPVTLYTAEQCEACDLGRNLLRGRGIPYTEKTVGNAADQAALKQAGGAAQLPFLLLGRRKYTGFEQGAWDSALNAAAYPAQRMLPADYRQPPPTPAAPRADPAEAKAKADAAEQSRREQPPAATPPPGFQF</sequence>
<dbReference type="Gene3D" id="3.40.30.10">
    <property type="entry name" value="Glutaredoxin"/>
    <property type="match status" value="1"/>
</dbReference>
<feature type="domain" description="DUF4124" evidence="3">
    <location>
        <begin position="12"/>
        <end position="60"/>
    </location>
</feature>
<accession>A0ABT5K258</accession>
<feature type="region of interest" description="Disordered" evidence="1">
    <location>
        <begin position="156"/>
        <end position="202"/>
    </location>
</feature>
<dbReference type="Proteomes" id="UP001221208">
    <property type="component" value="Unassembled WGS sequence"/>
</dbReference>
<feature type="compositionally biased region" description="Basic and acidic residues" evidence="1">
    <location>
        <begin position="172"/>
        <end position="190"/>
    </location>
</feature>
<evidence type="ECO:0000256" key="1">
    <source>
        <dbReference type="SAM" id="MobiDB-lite"/>
    </source>
</evidence>
<name>A0ABT5K258_9BURK</name>
<protein>
    <submittedName>
        <fullName evidence="4">Glutaredoxin family protein</fullName>
    </submittedName>
</protein>
<dbReference type="Pfam" id="PF13511">
    <property type="entry name" value="DUF4124"/>
    <property type="match status" value="1"/>
</dbReference>
<keyword evidence="5" id="KW-1185">Reference proteome</keyword>
<comment type="caution">
    <text evidence="4">The sequence shown here is derived from an EMBL/GenBank/DDBJ whole genome shotgun (WGS) entry which is preliminary data.</text>
</comment>
<dbReference type="InterPro" id="IPR036249">
    <property type="entry name" value="Thioredoxin-like_sf"/>
</dbReference>
<evidence type="ECO:0000256" key="2">
    <source>
        <dbReference type="SAM" id="SignalP"/>
    </source>
</evidence>
<dbReference type="CDD" id="cd02976">
    <property type="entry name" value="NrdH"/>
    <property type="match status" value="1"/>
</dbReference>
<dbReference type="RefSeq" id="WP_273671918.1">
    <property type="nucleotide sequence ID" value="NZ_JAQQXR010000005.1"/>
</dbReference>
<dbReference type="InterPro" id="IPR025392">
    <property type="entry name" value="DUF4124"/>
</dbReference>